<name>A0A0T9MRC8_YERIN</name>
<reference evidence="1 2" key="1">
    <citation type="submission" date="2015-03" db="EMBL/GenBank/DDBJ databases">
        <authorList>
            <person name="Murphy D."/>
        </authorList>
    </citation>
    <scope>NUCLEOTIDE SEQUENCE [LARGE SCALE GENOMIC DNA]</scope>
    <source>
        <strain evidence="1 2">BR165/97</strain>
    </source>
</reference>
<dbReference type="OrthoDB" id="9815328at2"/>
<keyword evidence="1" id="KW-0449">Lipoprotein</keyword>
<proteinExistence type="predicted"/>
<protein>
    <submittedName>
        <fullName evidence="1">Putative lipoprotein</fullName>
    </submittedName>
</protein>
<organism evidence="1 2">
    <name type="scientific">Yersinia intermedia</name>
    <dbReference type="NCBI Taxonomy" id="631"/>
    <lineage>
        <taxon>Bacteria</taxon>
        <taxon>Pseudomonadati</taxon>
        <taxon>Pseudomonadota</taxon>
        <taxon>Gammaproteobacteria</taxon>
        <taxon>Enterobacterales</taxon>
        <taxon>Yersiniaceae</taxon>
        <taxon>Yersinia</taxon>
    </lineage>
</organism>
<dbReference type="AlphaFoldDB" id="A0A0T9MRC8"/>
<dbReference type="STRING" id="631.CH53_787"/>
<dbReference type="EMBL" id="CPZJ01000018">
    <property type="protein sequence ID" value="CNG38782.1"/>
    <property type="molecule type" value="Genomic_DNA"/>
</dbReference>
<sequence>MKLLKTLLVGLVSIVFITGCAGTTPIQNVSQTVIGSHTTAEVQKAILAGGINRGWVMIPAAEGVINGKLINRDHTVEIQINYNANNYQIKYIGSTNMDAKNGKIHSKYNRWIANLNKDIQIQLNRLSI</sequence>
<dbReference type="PROSITE" id="PS51257">
    <property type="entry name" value="PROKAR_LIPOPROTEIN"/>
    <property type="match status" value="1"/>
</dbReference>
<dbReference type="Proteomes" id="UP000038750">
    <property type="component" value="Unassembled WGS sequence"/>
</dbReference>
<evidence type="ECO:0000313" key="2">
    <source>
        <dbReference type="Proteomes" id="UP000038750"/>
    </source>
</evidence>
<dbReference type="KEGG" id="yin:CH53_787"/>
<evidence type="ECO:0000313" key="1">
    <source>
        <dbReference type="EMBL" id="CNG38782.1"/>
    </source>
</evidence>
<dbReference type="eggNOG" id="ENOG50330UM">
    <property type="taxonomic scope" value="Bacteria"/>
</dbReference>
<accession>A0A0T9MRC8</accession>
<dbReference type="RefSeq" id="WP_042568476.1">
    <property type="nucleotide sequence ID" value="NZ_CABHXU010000080.1"/>
</dbReference>
<gene>
    <name evidence="1" type="ORF">ERS008530_03630</name>
</gene>